<keyword evidence="1" id="KW-0175">Coiled coil</keyword>
<evidence type="ECO:0000259" key="2">
    <source>
        <dbReference type="Pfam" id="PF25600"/>
    </source>
</evidence>
<name>A0ABV0RVN4_9TELE</name>
<evidence type="ECO:0000313" key="3">
    <source>
        <dbReference type="EMBL" id="MEQ2211916.1"/>
    </source>
</evidence>
<dbReference type="InterPro" id="IPR058030">
    <property type="entry name" value="TRIM8/14/16/25/29/45/65_CC"/>
</dbReference>
<proteinExistence type="predicted"/>
<dbReference type="EMBL" id="JAHRIN010059254">
    <property type="protein sequence ID" value="MEQ2211916.1"/>
    <property type="molecule type" value="Genomic_DNA"/>
</dbReference>
<accession>A0ABV0RVN4</accession>
<comment type="caution">
    <text evidence="3">The sequence shown here is derived from an EMBL/GenBank/DDBJ whole genome shotgun (WGS) entry which is preliminary data.</text>
</comment>
<keyword evidence="4" id="KW-1185">Reference proteome</keyword>
<feature type="coiled-coil region" evidence="1">
    <location>
        <begin position="65"/>
        <end position="102"/>
    </location>
</feature>
<sequence length="110" mass="12886">ESIKSRQAKINLMINERMEKIKEFTYSSEMKQVKVDKETDNAEKLFSNLMGRVQEIQSKLKSNIDEKLQKSNVKVQAIIQELEEEIAALQRKHVQLEELSQNEDPLKLLQ</sequence>
<evidence type="ECO:0000256" key="1">
    <source>
        <dbReference type="SAM" id="Coils"/>
    </source>
</evidence>
<feature type="domain" description="TRIM8/14/16/25/29/45/65 coiled-coil region" evidence="2">
    <location>
        <begin position="14"/>
        <end position="110"/>
    </location>
</feature>
<feature type="non-terminal residue" evidence="3">
    <location>
        <position position="110"/>
    </location>
</feature>
<protein>
    <recommendedName>
        <fullName evidence="2">TRIM8/14/16/25/29/45/65 coiled-coil region domain-containing protein</fullName>
    </recommendedName>
</protein>
<reference evidence="3 4" key="1">
    <citation type="submission" date="2021-06" db="EMBL/GenBank/DDBJ databases">
        <authorList>
            <person name="Palmer J.M."/>
        </authorList>
    </citation>
    <scope>NUCLEOTIDE SEQUENCE [LARGE SCALE GENOMIC DNA]</scope>
    <source>
        <strain evidence="3 4">XC_2019</strain>
        <tissue evidence="3">Muscle</tissue>
    </source>
</reference>
<feature type="non-terminal residue" evidence="3">
    <location>
        <position position="1"/>
    </location>
</feature>
<organism evidence="3 4">
    <name type="scientific">Xenoophorus captivus</name>
    <dbReference type="NCBI Taxonomy" id="1517983"/>
    <lineage>
        <taxon>Eukaryota</taxon>
        <taxon>Metazoa</taxon>
        <taxon>Chordata</taxon>
        <taxon>Craniata</taxon>
        <taxon>Vertebrata</taxon>
        <taxon>Euteleostomi</taxon>
        <taxon>Actinopterygii</taxon>
        <taxon>Neopterygii</taxon>
        <taxon>Teleostei</taxon>
        <taxon>Neoteleostei</taxon>
        <taxon>Acanthomorphata</taxon>
        <taxon>Ovalentaria</taxon>
        <taxon>Atherinomorphae</taxon>
        <taxon>Cyprinodontiformes</taxon>
        <taxon>Goodeidae</taxon>
        <taxon>Xenoophorus</taxon>
    </lineage>
</organism>
<dbReference type="Proteomes" id="UP001434883">
    <property type="component" value="Unassembled WGS sequence"/>
</dbReference>
<gene>
    <name evidence="3" type="ORF">XENOCAPTIV_020376</name>
</gene>
<evidence type="ECO:0000313" key="4">
    <source>
        <dbReference type="Proteomes" id="UP001434883"/>
    </source>
</evidence>
<dbReference type="Pfam" id="PF25600">
    <property type="entry name" value="TRIM_CC"/>
    <property type="match status" value="1"/>
</dbReference>